<dbReference type="STRING" id="662367.SAMN05216167_12373"/>
<organism evidence="4 5">
    <name type="scientific">Spirosoma endophyticum</name>
    <dbReference type="NCBI Taxonomy" id="662367"/>
    <lineage>
        <taxon>Bacteria</taxon>
        <taxon>Pseudomonadati</taxon>
        <taxon>Bacteroidota</taxon>
        <taxon>Cytophagia</taxon>
        <taxon>Cytophagales</taxon>
        <taxon>Cytophagaceae</taxon>
        <taxon>Spirosoma</taxon>
    </lineage>
</organism>
<dbReference type="SMART" id="SM00850">
    <property type="entry name" value="LytTR"/>
    <property type="match status" value="1"/>
</dbReference>
<feature type="modified residue" description="4-aspartylphosphate" evidence="1">
    <location>
        <position position="57"/>
    </location>
</feature>
<sequence>MTTLLRCAIIDDEFLAQALLAKYVRRVPWLELVATFDDAITAFNQLPNLAVDVIFLDITMPKMTGLEFLRAYPAPHPAVIMTTADPEHALAGFDFGVTDYLLKPIPFDRFLKAIGRAGEKKTSAPLVGSLPEQTTTSPLAGKPTPGTDFIYFKTDRKLEQVRVDDLVFAESLGDYLKIFLADRYLVVLLTMKKLVDTLPADRFLRVHRSCIVQLRHIQTLEGNTIHVSTGQALVVGPNYRAEVKEAVQKWLAV</sequence>
<dbReference type="Proteomes" id="UP000198598">
    <property type="component" value="Unassembled WGS sequence"/>
</dbReference>
<dbReference type="AlphaFoldDB" id="A0A1I2EVY2"/>
<feature type="domain" description="HTH LytTR-type" evidence="3">
    <location>
        <begin position="150"/>
        <end position="249"/>
    </location>
</feature>
<gene>
    <name evidence="4" type="ORF">SAMN05216167_12373</name>
</gene>
<accession>A0A1I2EVY2</accession>
<evidence type="ECO:0000259" key="3">
    <source>
        <dbReference type="PROSITE" id="PS50930"/>
    </source>
</evidence>
<dbReference type="PANTHER" id="PTHR45526">
    <property type="entry name" value="TRANSCRIPTIONAL REGULATORY PROTEIN DPIA"/>
    <property type="match status" value="1"/>
</dbReference>
<reference evidence="4 5" key="1">
    <citation type="submission" date="2016-10" db="EMBL/GenBank/DDBJ databases">
        <authorList>
            <person name="de Groot N.N."/>
        </authorList>
    </citation>
    <scope>NUCLEOTIDE SEQUENCE [LARGE SCALE GENOMIC DNA]</scope>
    <source>
        <strain evidence="4 5">DSM 26130</strain>
    </source>
</reference>
<dbReference type="SUPFAM" id="SSF52172">
    <property type="entry name" value="CheY-like"/>
    <property type="match status" value="1"/>
</dbReference>
<dbReference type="SMART" id="SM00448">
    <property type="entry name" value="REC"/>
    <property type="match status" value="1"/>
</dbReference>
<dbReference type="Pfam" id="PF00072">
    <property type="entry name" value="Response_reg"/>
    <property type="match status" value="1"/>
</dbReference>
<dbReference type="Gene3D" id="3.40.50.2300">
    <property type="match status" value="1"/>
</dbReference>
<dbReference type="PROSITE" id="PS50930">
    <property type="entry name" value="HTH_LYTTR"/>
    <property type="match status" value="1"/>
</dbReference>
<dbReference type="GO" id="GO:0003677">
    <property type="term" value="F:DNA binding"/>
    <property type="evidence" value="ECO:0007669"/>
    <property type="project" value="InterPro"/>
</dbReference>
<dbReference type="InterPro" id="IPR007492">
    <property type="entry name" value="LytTR_DNA-bd_dom"/>
</dbReference>
<dbReference type="EMBL" id="FOLQ01000023">
    <property type="protein sequence ID" value="SFE97005.1"/>
    <property type="molecule type" value="Genomic_DNA"/>
</dbReference>
<dbReference type="Gene3D" id="2.40.50.1020">
    <property type="entry name" value="LytTr DNA-binding domain"/>
    <property type="match status" value="1"/>
</dbReference>
<keyword evidence="5" id="KW-1185">Reference proteome</keyword>
<dbReference type="OrthoDB" id="1646880at2"/>
<evidence type="ECO:0000313" key="4">
    <source>
        <dbReference type="EMBL" id="SFE97005.1"/>
    </source>
</evidence>
<dbReference type="RefSeq" id="WP_093833485.1">
    <property type="nucleotide sequence ID" value="NZ_FOLQ01000023.1"/>
</dbReference>
<dbReference type="Pfam" id="PF04397">
    <property type="entry name" value="LytTR"/>
    <property type="match status" value="1"/>
</dbReference>
<proteinExistence type="predicted"/>
<evidence type="ECO:0000256" key="1">
    <source>
        <dbReference type="PROSITE-ProRule" id="PRU00169"/>
    </source>
</evidence>
<evidence type="ECO:0000259" key="2">
    <source>
        <dbReference type="PROSITE" id="PS50110"/>
    </source>
</evidence>
<feature type="domain" description="Response regulatory" evidence="2">
    <location>
        <begin position="6"/>
        <end position="118"/>
    </location>
</feature>
<dbReference type="GO" id="GO:0000156">
    <property type="term" value="F:phosphorelay response regulator activity"/>
    <property type="evidence" value="ECO:0007669"/>
    <property type="project" value="TreeGrafter"/>
</dbReference>
<dbReference type="PANTHER" id="PTHR45526:SF1">
    <property type="entry name" value="TRANSCRIPTIONAL REGULATORY PROTEIN DCUR-RELATED"/>
    <property type="match status" value="1"/>
</dbReference>
<dbReference type="InterPro" id="IPR001789">
    <property type="entry name" value="Sig_transdc_resp-reg_receiver"/>
</dbReference>
<keyword evidence="1" id="KW-0597">Phosphoprotein</keyword>
<dbReference type="InterPro" id="IPR051271">
    <property type="entry name" value="2C-system_Tx_regulators"/>
</dbReference>
<dbReference type="InterPro" id="IPR011006">
    <property type="entry name" value="CheY-like_superfamily"/>
</dbReference>
<evidence type="ECO:0000313" key="5">
    <source>
        <dbReference type="Proteomes" id="UP000198598"/>
    </source>
</evidence>
<dbReference type="PROSITE" id="PS50110">
    <property type="entry name" value="RESPONSE_REGULATORY"/>
    <property type="match status" value="1"/>
</dbReference>
<name>A0A1I2EVY2_9BACT</name>
<protein>
    <submittedName>
        <fullName evidence="4">Two component transcriptional regulator, LytTR family</fullName>
    </submittedName>
</protein>